<reference evidence="2" key="1">
    <citation type="submission" date="2020-08" db="EMBL/GenBank/DDBJ databases">
        <title>Multicomponent nature underlies the extraordinary mechanical properties of spider dragline silk.</title>
        <authorList>
            <person name="Kono N."/>
            <person name="Nakamura H."/>
            <person name="Mori M."/>
            <person name="Yoshida Y."/>
            <person name="Ohtoshi R."/>
            <person name="Malay A.D."/>
            <person name="Moran D.A.P."/>
            <person name="Tomita M."/>
            <person name="Numata K."/>
            <person name="Arakawa K."/>
        </authorList>
    </citation>
    <scope>NUCLEOTIDE SEQUENCE</scope>
</reference>
<accession>A0A8X6IH37</accession>
<dbReference type="Proteomes" id="UP000887013">
    <property type="component" value="Unassembled WGS sequence"/>
</dbReference>
<evidence type="ECO:0000313" key="3">
    <source>
        <dbReference type="Proteomes" id="UP000887013"/>
    </source>
</evidence>
<sequence>MLKGSALLNQHCLSSEQIIKSDKEPIARNTVFGWAVLGKMNIKGNDSHQFNSYQISLSCDNSIVYPHASSPASRDNSNVVDNDINSTYNDDLDSSKNENSSGFEPVPTIT</sequence>
<feature type="region of interest" description="Disordered" evidence="1">
    <location>
        <begin position="68"/>
        <end position="110"/>
    </location>
</feature>
<feature type="compositionally biased region" description="Low complexity" evidence="1">
    <location>
        <begin position="75"/>
        <end position="86"/>
    </location>
</feature>
<dbReference type="AlphaFoldDB" id="A0A8X6IH37"/>
<evidence type="ECO:0000313" key="2">
    <source>
        <dbReference type="EMBL" id="GFS44737.1"/>
    </source>
</evidence>
<protein>
    <recommendedName>
        <fullName evidence="4">Peptidase aspartic putative domain-containing protein</fullName>
    </recommendedName>
</protein>
<organism evidence="2 3">
    <name type="scientific">Nephila pilipes</name>
    <name type="common">Giant wood spider</name>
    <name type="synonym">Nephila maculata</name>
    <dbReference type="NCBI Taxonomy" id="299642"/>
    <lineage>
        <taxon>Eukaryota</taxon>
        <taxon>Metazoa</taxon>
        <taxon>Ecdysozoa</taxon>
        <taxon>Arthropoda</taxon>
        <taxon>Chelicerata</taxon>
        <taxon>Arachnida</taxon>
        <taxon>Araneae</taxon>
        <taxon>Araneomorphae</taxon>
        <taxon>Entelegynae</taxon>
        <taxon>Araneoidea</taxon>
        <taxon>Nephilidae</taxon>
        <taxon>Nephila</taxon>
    </lineage>
</organism>
<name>A0A8X6IH37_NEPPI</name>
<proteinExistence type="predicted"/>
<evidence type="ECO:0008006" key="4">
    <source>
        <dbReference type="Google" id="ProtNLM"/>
    </source>
</evidence>
<dbReference type="EMBL" id="BMAW01090424">
    <property type="protein sequence ID" value="GFS44737.1"/>
    <property type="molecule type" value="Genomic_DNA"/>
</dbReference>
<dbReference type="OrthoDB" id="8069719at2759"/>
<comment type="caution">
    <text evidence="2">The sequence shown here is derived from an EMBL/GenBank/DDBJ whole genome shotgun (WGS) entry which is preliminary data.</text>
</comment>
<gene>
    <name evidence="2" type="ORF">NPIL_354691</name>
</gene>
<evidence type="ECO:0000256" key="1">
    <source>
        <dbReference type="SAM" id="MobiDB-lite"/>
    </source>
</evidence>
<keyword evidence="3" id="KW-1185">Reference proteome</keyword>